<dbReference type="Proteomes" id="UP001565474">
    <property type="component" value="Unassembled WGS sequence"/>
</dbReference>
<sequence length="77" mass="9122">MLIDDVEGRRRWRRAKTFQFPCQLRAYGKHRDFRMLFVLPELFAGLFRTQNLRFAQSLCDAQGLSLMSINWARADLA</sequence>
<accession>A0ABV4G9T6</accession>
<reference evidence="1 2" key="1">
    <citation type="submission" date="2024-07" db="EMBL/GenBank/DDBJ databases">
        <title>Genomic Encyclopedia of Type Strains, Phase V (KMG-V): Genome sequencing to study the core and pangenomes of soil and plant-associated prokaryotes.</title>
        <authorList>
            <person name="Whitman W."/>
        </authorList>
    </citation>
    <scope>NUCLEOTIDE SEQUENCE [LARGE SCALE GENOMIC DNA]</scope>
    <source>
        <strain evidence="1 2">USDA 222</strain>
    </source>
</reference>
<evidence type="ECO:0000313" key="1">
    <source>
        <dbReference type="EMBL" id="MEY9468658.1"/>
    </source>
</evidence>
<protein>
    <submittedName>
        <fullName evidence="1">Uncharacterized protein</fullName>
    </submittedName>
</protein>
<comment type="caution">
    <text evidence="1">The sequence shown here is derived from an EMBL/GenBank/DDBJ whole genome shotgun (WGS) entry which is preliminary data.</text>
</comment>
<evidence type="ECO:0000313" key="2">
    <source>
        <dbReference type="Proteomes" id="UP001565474"/>
    </source>
</evidence>
<dbReference type="EMBL" id="JBGBZN010000002">
    <property type="protein sequence ID" value="MEY9468658.1"/>
    <property type="molecule type" value="Genomic_DNA"/>
</dbReference>
<organism evidence="1 2">
    <name type="scientific">Bradyrhizobium yuanmingense</name>
    <dbReference type="NCBI Taxonomy" id="108015"/>
    <lineage>
        <taxon>Bacteria</taxon>
        <taxon>Pseudomonadati</taxon>
        <taxon>Pseudomonadota</taxon>
        <taxon>Alphaproteobacteria</taxon>
        <taxon>Hyphomicrobiales</taxon>
        <taxon>Nitrobacteraceae</taxon>
        <taxon>Bradyrhizobium</taxon>
    </lineage>
</organism>
<proteinExistence type="predicted"/>
<gene>
    <name evidence="1" type="ORF">ABH992_001057</name>
</gene>
<dbReference type="RefSeq" id="WP_141697547.1">
    <property type="nucleotide sequence ID" value="NZ_CP104173.1"/>
</dbReference>
<keyword evidence="2" id="KW-1185">Reference proteome</keyword>
<dbReference type="GeneID" id="93175903"/>
<name>A0ABV4G9T6_9BRAD</name>